<proteinExistence type="predicted"/>
<organism evidence="1 2">
    <name type="scientific">Malus baccata</name>
    <name type="common">Siberian crab apple</name>
    <name type="synonym">Pyrus baccata</name>
    <dbReference type="NCBI Taxonomy" id="106549"/>
    <lineage>
        <taxon>Eukaryota</taxon>
        <taxon>Viridiplantae</taxon>
        <taxon>Streptophyta</taxon>
        <taxon>Embryophyta</taxon>
        <taxon>Tracheophyta</taxon>
        <taxon>Spermatophyta</taxon>
        <taxon>Magnoliopsida</taxon>
        <taxon>eudicotyledons</taxon>
        <taxon>Gunneridae</taxon>
        <taxon>Pentapetalae</taxon>
        <taxon>rosids</taxon>
        <taxon>fabids</taxon>
        <taxon>Rosales</taxon>
        <taxon>Rosaceae</taxon>
        <taxon>Amygdaloideae</taxon>
        <taxon>Maleae</taxon>
        <taxon>Malus</taxon>
    </lineage>
</organism>
<sequence>MSLWIPALCNAMERWSAKVVRVSSPLKLRNTSYFQWFEWHREDEEAATSVPWAELMVSIDNLY</sequence>
<name>A0A540MH29_MALBA</name>
<evidence type="ECO:0000313" key="2">
    <source>
        <dbReference type="Proteomes" id="UP000315295"/>
    </source>
</evidence>
<gene>
    <name evidence="1" type="ORF">C1H46_016299</name>
</gene>
<accession>A0A540MH29</accession>
<dbReference type="Proteomes" id="UP000315295">
    <property type="component" value="Unassembled WGS sequence"/>
</dbReference>
<evidence type="ECO:0000313" key="1">
    <source>
        <dbReference type="EMBL" id="TQD98034.1"/>
    </source>
</evidence>
<keyword evidence="2" id="KW-1185">Reference proteome</keyword>
<comment type="caution">
    <text evidence="1">The sequence shown here is derived from an EMBL/GenBank/DDBJ whole genome shotgun (WGS) entry which is preliminary data.</text>
</comment>
<reference evidence="1 2" key="1">
    <citation type="journal article" date="2019" name="G3 (Bethesda)">
        <title>Sequencing of a Wild Apple (Malus baccata) Genome Unravels the Differences Between Cultivated and Wild Apple Species Regarding Disease Resistance and Cold Tolerance.</title>
        <authorList>
            <person name="Chen X."/>
        </authorList>
    </citation>
    <scope>NUCLEOTIDE SEQUENCE [LARGE SCALE GENOMIC DNA]</scope>
    <source>
        <strain evidence="2">cv. Shandingzi</strain>
        <tissue evidence="1">Leaves</tissue>
    </source>
</reference>
<protein>
    <submittedName>
        <fullName evidence="1">Uncharacterized protein</fullName>
    </submittedName>
</protein>
<dbReference type="AlphaFoldDB" id="A0A540MH29"/>
<dbReference type="EMBL" id="VIEB01000259">
    <property type="protein sequence ID" value="TQD98034.1"/>
    <property type="molecule type" value="Genomic_DNA"/>
</dbReference>